<evidence type="ECO:0000313" key="3">
    <source>
        <dbReference type="Proteomes" id="UP000605099"/>
    </source>
</evidence>
<proteinExistence type="predicted"/>
<feature type="compositionally biased region" description="Gly residues" evidence="1">
    <location>
        <begin position="181"/>
        <end position="192"/>
    </location>
</feature>
<dbReference type="RefSeq" id="WP_188822976.1">
    <property type="nucleotide sequence ID" value="NZ_BMLK01000030.1"/>
</dbReference>
<protein>
    <recommendedName>
        <fullName evidence="4">ParB/Sulfiredoxin domain-containing protein</fullName>
    </recommendedName>
</protein>
<evidence type="ECO:0008006" key="4">
    <source>
        <dbReference type="Google" id="ProtNLM"/>
    </source>
</evidence>
<sequence length="192" mass="22032">MDWDKGFFEVDLSQVKRPDLDADWQYTQNSHSREDIDRWTRQLAEIQCQSVERGYGYEDFSRKRGSGAPEEQALGKTHHEYYGNDGSHTINLVKVYWNGREYVAEHGKHRVESAQRLGLRRMPAEVKAPPEQMAQRKQEGFSSKLMRPEDRADFERSQVSSPEHSQTRETSNLTPTAPGRGNPGGVPGRVSR</sequence>
<gene>
    <name evidence="2" type="ORF">GCM10011349_41890</name>
</gene>
<name>A0ABQ2JY69_9SPHN</name>
<accession>A0ABQ2JY69</accession>
<organism evidence="2 3">
    <name type="scientific">Novosphingobium indicum</name>
    <dbReference type="NCBI Taxonomy" id="462949"/>
    <lineage>
        <taxon>Bacteria</taxon>
        <taxon>Pseudomonadati</taxon>
        <taxon>Pseudomonadota</taxon>
        <taxon>Alphaproteobacteria</taxon>
        <taxon>Sphingomonadales</taxon>
        <taxon>Sphingomonadaceae</taxon>
        <taxon>Novosphingobium</taxon>
    </lineage>
</organism>
<keyword evidence="3" id="KW-1185">Reference proteome</keyword>
<evidence type="ECO:0000256" key="1">
    <source>
        <dbReference type="SAM" id="MobiDB-lite"/>
    </source>
</evidence>
<feature type="region of interest" description="Disordered" evidence="1">
    <location>
        <begin position="114"/>
        <end position="192"/>
    </location>
</feature>
<reference evidence="3" key="1">
    <citation type="journal article" date="2019" name="Int. J. Syst. Evol. Microbiol.">
        <title>The Global Catalogue of Microorganisms (GCM) 10K type strain sequencing project: providing services to taxonomists for standard genome sequencing and annotation.</title>
        <authorList>
            <consortium name="The Broad Institute Genomics Platform"/>
            <consortium name="The Broad Institute Genome Sequencing Center for Infectious Disease"/>
            <person name="Wu L."/>
            <person name="Ma J."/>
        </authorList>
    </citation>
    <scope>NUCLEOTIDE SEQUENCE [LARGE SCALE GENOMIC DNA]</scope>
    <source>
        <strain evidence="3">CGMCC 1.6784</strain>
    </source>
</reference>
<dbReference type="Proteomes" id="UP000605099">
    <property type="component" value="Unassembled WGS sequence"/>
</dbReference>
<comment type="caution">
    <text evidence="2">The sequence shown here is derived from an EMBL/GenBank/DDBJ whole genome shotgun (WGS) entry which is preliminary data.</text>
</comment>
<evidence type="ECO:0000313" key="2">
    <source>
        <dbReference type="EMBL" id="GGN60394.1"/>
    </source>
</evidence>
<dbReference type="EMBL" id="BMLK01000030">
    <property type="protein sequence ID" value="GGN60394.1"/>
    <property type="molecule type" value="Genomic_DNA"/>
</dbReference>
<feature type="compositionally biased region" description="Polar residues" evidence="1">
    <location>
        <begin position="157"/>
        <end position="175"/>
    </location>
</feature>
<feature type="compositionally biased region" description="Basic and acidic residues" evidence="1">
    <location>
        <begin position="146"/>
        <end position="156"/>
    </location>
</feature>